<protein>
    <submittedName>
        <fullName evidence="3">Bypass of stop codon protein 1</fullName>
    </submittedName>
</protein>
<name>A0ABM3DS09_SALSA</name>
<evidence type="ECO:0000313" key="2">
    <source>
        <dbReference type="Proteomes" id="UP001652741"/>
    </source>
</evidence>
<accession>A0ABM3DS09</accession>
<sequence>MDFIEQNKPLLWNWDSWECILMKIIKESIQPQCSTAAAATSTDTATSSTTTITSSTSNATSSNAKTSTSTTSFSTTTSTLKPALAPNQFIGVVPDAPGGEAEEGSLWLY</sequence>
<feature type="region of interest" description="Disordered" evidence="1">
    <location>
        <begin position="35"/>
        <end position="78"/>
    </location>
</feature>
<gene>
    <name evidence="3" type="primary">LOC106586234</name>
</gene>
<dbReference type="GeneID" id="106586234"/>
<proteinExistence type="predicted"/>
<keyword evidence="2" id="KW-1185">Reference proteome</keyword>
<reference evidence="3" key="1">
    <citation type="submission" date="2025-08" db="UniProtKB">
        <authorList>
            <consortium name="RefSeq"/>
        </authorList>
    </citation>
    <scope>IDENTIFICATION</scope>
</reference>
<dbReference type="Proteomes" id="UP001652741">
    <property type="component" value="Chromosome ssa02"/>
</dbReference>
<organism evidence="2 3">
    <name type="scientific">Salmo salar</name>
    <name type="common">Atlantic salmon</name>
    <dbReference type="NCBI Taxonomy" id="8030"/>
    <lineage>
        <taxon>Eukaryota</taxon>
        <taxon>Metazoa</taxon>
        <taxon>Chordata</taxon>
        <taxon>Craniata</taxon>
        <taxon>Vertebrata</taxon>
        <taxon>Euteleostomi</taxon>
        <taxon>Actinopterygii</taxon>
        <taxon>Neopterygii</taxon>
        <taxon>Teleostei</taxon>
        <taxon>Protacanthopterygii</taxon>
        <taxon>Salmoniformes</taxon>
        <taxon>Salmonidae</taxon>
        <taxon>Salmoninae</taxon>
        <taxon>Salmo</taxon>
    </lineage>
</organism>
<evidence type="ECO:0000256" key="1">
    <source>
        <dbReference type="SAM" id="MobiDB-lite"/>
    </source>
</evidence>
<dbReference type="RefSeq" id="XP_045561600.1">
    <property type="nucleotide sequence ID" value="XM_045705644.1"/>
</dbReference>
<evidence type="ECO:0000313" key="3">
    <source>
        <dbReference type="RefSeq" id="XP_045561600.1"/>
    </source>
</evidence>